<dbReference type="PANTHER" id="PTHR30006">
    <property type="entry name" value="THIAMINE-BINDING PERIPLASMIC PROTEIN-RELATED"/>
    <property type="match status" value="1"/>
</dbReference>
<keyword evidence="2" id="KW-0408">Iron</keyword>
<accession>A0ABV9F5C0</accession>
<evidence type="ECO:0000313" key="5">
    <source>
        <dbReference type="EMBL" id="MFC4597135.1"/>
    </source>
</evidence>
<keyword evidence="2" id="KW-0406">Ion transport</keyword>
<dbReference type="PANTHER" id="PTHR30006:SF15">
    <property type="entry name" value="IRON-UTILIZATION PERIPLASMIC PROTEIN"/>
    <property type="match status" value="1"/>
</dbReference>
<comment type="caution">
    <text evidence="5">The sequence shown here is derived from an EMBL/GenBank/DDBJ whole genome shotgun (WGS) entry which is preliminary data.</text>
</comment>
<organism evidence="5 6">
    <name type="scientific">Cohnella hongkongensis</name>
    <dbReference type="NCBI Taxonomy" id="178337"/>
    <lineage>
        <taxon>Bacteria</taxon>
        <taxon>Bacillati</taxon>
        <taxon>Bacillota</taxon>
        <taxon>Bacilli</taxon>
        <taxon>Bacillales</taxon>
        <taxon>Paenibacillaceae</taxon>
        <taxon>Cohnella</taxon>
    </lineage>
</organism>
<feature type="signal peptide" evidence="4">
    <location>
        <begin position="1"/>
        <end position="26"/>
    </location>
</feature>
<comment type="similarity">
    <text evidence="1">Belongs to the bacterial solute-binding protein 1 family.</text>
</comment>
<sequence>MKQKVNRGALLAAVSALLVTVCMSCADKGQKEFAGNRQIVNVFTARHYQVDTAIYQEFTRRTGIHVQEIKGTAEELIERMEREGEHTPADLFVSVDGGILHFAKQRGVLQPIASEAVNRSVPAEWRDPDGYWTGISTRSRVLVYAKDRVNPEDLSSYEALTSERWRGKVLVRSASSLYNQALLASFIGLHGEREAAKWAEEIVRNFARAPEGGDKDQVMAIAAKVGDVAIMNTYYIGQMLSSKDLAEREAAEKLGIVFPNQQTTGTHVNISGIGLAKHAPHKENALKLIEFLTGAEGQTMLAMTSYEFPVNAEADRPEWLRNWQGFKRQPVDIAGLGQFYEQAKEIFQRAGWE</sequence>
<dbReference type="Pfam" id="PF13343">
    <property type="entry name" value="SBP_bac_6"/>
    <property type="match status" value="1"/>
</dbReference>
<keyword evidence="2" id="KW-0410">Iron transport</keyword>
<keyword evidence="3 4" id="KW-0732">Signal</keyword>
<dbReference type="RefSeq" id="WP_378091938.1">
    <property type="nucleotide sequence ID" value="NZ_JBHSEP010000001.1"/>
</dbReference>
<keyword evidence="6" id="KW-1185">Reference proteome</keyword>
<evidence type="ECO:0000256" key="2">
    <source>
        <dbReference type="ARBA" id="ARBA00022496"/>
    </source>
</evidence>
<gene>
    <name evidence="5" type="ORF">ACFO3S_02690</name>
</gene>
<dbReference type="EMBL" id="JBHSEP010000001">
    <property type="protein sequence ID" value="MFC4597135.1"/>
    <property type="molecule type" value="Genomic_DNA"/>
</dbReference>
<proteinExistence type="inferred from homology"/>
<dbReference type="PIRSF" id="PIRSF002825">
    <property type="entry name" value="CfbpA"/>
    <property type="match status" value="1"/>
</dbReference>
<dbReference type="SUPFAM" id="SSF53850">
    <property type="entry name" value="Periplasmic binding protein-like II"/>
    <property type="match status" value="1"/>
</dbReference>
<dbReference type="InterPro" id="IPR026045">
    <property type="entry name" value="Ferric-bd"/>
</dbReference>
<protein>
    <submittedName>
        <fullName evidence="5">Extracellular solute-binding protein</fullName>
    </submittedName>
</protein>
<dbReference type="Gene3D" id="3.40.190.10">
    <property type="entry name" value="Periplasmic binding protein-like II"/>
    <property type="match status" value="2"/>
</dbReference>
<dbReference type="Proteomes" id="UP001596028">
    <property type="component" value="Unassembled WGS sequence"/>
</dbReference>
<keyword evidence="2" id="KW-0813">Transport</keyword>
<reference evidence="6" key="1">
    <citation type="journal article" date="2019" name="Int. J. Syst. Evol. Microbiol.">
        <title>The Global Catalogue of Microorganisms (GCM) 10K type strain sequencing project: providing services to taxonomists for standard genome sequencing and annotation.</title>
        <authorList>
            <consortium name="The Broad Institute Genomics Platform"/>
            <consortium name="The Broad Institute Genome Sequencing Center for Infectious Disease"/>
            <person name="Wu L."/>
            <person name="Ma J."/>
        </authorList>
    </citation>
    <scope>NUCLEOTIDE SEQUENCE [LARGE SCALE GENOMIC DNA]</scope>
    <source>
        <strain evidence="6">CCUG 49571</strain>
    </source>
</reference>
<feature type="chain" id="PRO_5045259522" evidence="4">
    <location>
        <begin position="27"/>
        <end position="353"/>
    </location>
</feature>
<evidence type="ECO:0000313" key="6">
    <source>
        <dbReference type="Proteomes" id="UP001596028"/>
    </source>
</evidence>
<evidence type="ECO:0000256" key="1">
    <source>
        <dbReference type="ARBA" id="ARBA00008520"/>
    </source>
</evidence>
<name>A0ABV9F5C0_9BACL</name>
<evidence type="ECO:0000256" key="4">
    <source>
        <dbReference type="SAM" id="SignalP"/>
    </source>
</evidence>
<evidence type="ECO:0000256" key="3">
    <source>
        <dbReference type="ARBA" id="ARBA00022729"/>
    </source>
</evidence>